<evidence type="ECO:0000313" key="3">
    <source>
        <dbReference type="EMBL" id="CUA92039.1"/>
    </source>
</evidence>
<reference evidence="4" key="1">
    <citation type="submission" date="2015-08" db="EMBL/GenBank/DDBJ databases">
        <authorList>
            <person name="Varghese N."/>
        </authorList>
    </citation>
    <scope>NUCLEOTIDE SEQUENCE [LARGE SCALE GENOMIC DNA]</scope>
    <source>
        <strain evidence="4">DSM 23407</strain>
    </source>
</reference>
<gene>
    <name evidence="3" type="ORF">Ga0061067_101244</name>
</gene>
<dbReference type="Proteomes" id="UP000183900">
    <property type="component" value="Unassembled WGS sequence"/>
</dbReference>
<keyword evidence="4" id="KW-1185">Reference proteome</keyword>
<feature type="region of interest" description="Disordered" evidence="1">
    <location>
        <begin position="1"/>
        <end position="21"/>
    </location>
</feature>
<evidence type="ECO:0000259" key="2">
    <source>
        <dbReference type="Pfam" id="PF10056"/>
    </source>
</evidence>
<dbReference type="EMBL" id="CYHE01000001">
    <property type="protein sequence ID" value="CUA92039.1"/>
    <property type="molecule type" value="Genomic_DNA"/>
</dbReference>
<feature type="domain" description="DUF2293" evidence="2">
    <location>
        <begin position="24"/>
        <end position="102"/>
    </location>
</feature>
<proteinExistence type="predicted"/>
<dbReference type="OrthoDB" id="1159372at2"/>
<accession>A0A0K6HMD3</accession>
<evidence type="ECO:0000313" key="4">
    <source>
        <dbReference type="Proteomes" id="UP000183900"/>
    </source>
</evidence>
<dbReference type="Pfam" id="PF10056">
    <property type="entry name" value="DUF2293"/>
    <property type="match status" value="1"/>
</dbReference>
<evidence type="ECO:0000256" key="1">
    <source>
        <dbReference type="SAM" id="MobiDB-lite"/>
    </source>
</evidence>
<dbReference type="AlphaFoldDB" id="A0A0K6HMD3"/>
<protein>
    <recommendedName>
        <fullName evidence="2">DUF2293 domain-containing protein</fullName>
    </recommendedName>
</protein>
<dbReference type="InterPro" id="IPR018744">
    <property type="entry name" value="DUF2293"/>
</dbReference>
<organism evidence="3 4">
    <name type="scientific">Pannonibacter indicus</name>
    <dbReference type="NCBI Taxonomy" id="466044"/>
    <lineage>
        <taxon>Bacteria</taxon>
        <taxon>Pseudomonadati</taxon>
        <taxon>Pseudomonadota</taxon>
        <taxon>Alphaproteobacteria</taxon>
        <taxon>Hyphomicrobiales</taxon>
        <taxon>Stappiaceae</taxon>
        <taxon>Pannonibacter</taxon>
    </lineage>
</organism>
<sequence length="113" mass="12574">MPDETEPAVPRTGGTRRQKDMRKALRQLAPRIPLFDAQAVLFGAMTGHLRHLPPSIAVQQALTSHIRHTATEYDTLLAEGYDRDSARHFVLDDINDQLADWGSGLRITEADGD</sequence>
<name>A0A0K6HMD3_9HYPH</name>